<proteinExistence type="predicted"/>
<comment type="caution">
    <text evidence="2">The sequence shown here is derived from an EMBL/GenBank/DDBJ whole genome shotgun (WGS) entry which is preliminary data.</text>
</comment>
<dbReference type="EMBL" id="BAAATD010000007">
    <property type="protein sequence ID" value="GAA2611339.1"/>
    <property type="molecule type" value="Genomic_DNA"/>
</dbReference>
<organism evidence="2 3">
    <name type="scientific">Actinomadura fulvescens</name>
    <dbReference type="NCBI Taxonomy" id="46160"/>
    <lineage>
        <taxon>Bacteria</taxon>
        <taxon>Bacillati</taxon>
        <taxon>Actinomycetota</taxon>
        <taxon>Actinomycetes</taxon>
        <taxon>Streptosporangiales</taxon>
        <taxon>Thermomonosporaceae</taxon>
        <taxon>Actinomadura</taxon>
    </lineage>
</organism>
<gene>
    <name evidence="2" type="ORF">GCM10010411_52250</name>
</gene>
<evidence type="ECO:0000313" key="2">
    <source>
        <dbReference type="EMBL" id="GAA2611339.1"/>
    </source>
</evidence>
<sequence length="274" mass="27860">MADAALAKATLANATALEGLGLDTASRLDLVPVLPALRPVVSGLRPGSVVGLAGMGAASLGLALVAGVSRHGGENGTGGWCAVVGMPEFGIAAAVGMGAEPERLLLVDEPDGRWPDVVAALIEAVDLVLVRPPEPPGSAPVRRLSALARKHGCVLTVTGHDWPGTAVRLRVDQAEWIGLGEGHGRLRGRRAQIVAEGRGAPGTGRRTWVWLPGPDGGVTTYEPASTGGHLHPVELRANGVTSELRPGSTASDPPGDGGGRPVLEVVREPEAEGA</sequence>
<name>A0ABP6CGS7_9ACTN</name>
<evidence type="ECO:0000313" key="3">
    <source>
        <dbReference type="Proteomes" id="UP001501509"/>
    </source>
</evidence>
<accession>A0ABP6CGS7</accession>
<evidence type="ECO:0000256" key="1">
    <source>
        <dbReference type="SAM" id="MobiDB-lite"/>
    </source>
</evidence>
<keyword evidence="3" id="KW-1185">Reference proteome</keyword>
<feature type="region of interest" description="Disordered" evidence="1">
    <location>
        <begin position="238"/>
        <end position="274"/>
    </location>
</feature>
<feature type="compositionally biased region" description="Basic and acidic residues" evidence="1">
    <location>
        <begin position="265"/>
        <end position="274"/>
    </location>
</feature>
<dbReference type="Proteomes" id="UP001501509">
    <property type="component" value="Unassembled WGS sequence"/>
</dbReference>
<reference evidence="3" key="1">
    <citation type="journal article" date="2019" name="Int. J. Syst. Evol. Microbiol.">
        <title>The Global Catalogue of Microorganisms (GCM) 10K type strain sequencing project: providing services to taxonomists for standard genome sequencing and annotation.</title>
        <authorList>
            <consortium name="The Broad Institute Genomics Platform"/>
            <consortium name="The Broad Institute Genome Sequencing Center for Infectious Disease"/>
            <person name="Wu L."/>
            <person name="Ma J."/>
        </authorList>
    </citation>
    <scope>NUCLEOTIDE SEQUENCE [LARGE SCALE GENOMIC DNA]</scope>
    <source>
        <strain evidence="3">JCM 6833</strain>
    </source>
</reference>
<dbReference type="RefSeq" id="WP_344544976.1">
    <property type="nucleotide sequence ID" value="NZ_BAAATD010000007.1"/>
</dbReference>
<protein>
    <submittedName>
        <fullName evidence="2">Uncharacterized protein</fullName>
    </submittedName>
</protein>